<keyword evidence="3" id="KW-0479">Metal-binding</keyword>
<sequence>MFTFNRILAVIVGLLATVLLIVLLLRDSHAPLSTLAAAPVGGDFSLTTPESEFRLSDYRGQIVVVYFGYTYCPDICPTALAVMSQSIRQLPVDQQDSVVPLFISVDPERDTPERLQEYVQFFHPNLMGVTGTESELQQAGRQYGVAWHFAEPDAQGRYAVDHSSSLYVIDRQGGLADIVYHDQRPDTLLRSLQSVLN</sequence>
<dbReference type="InterPro" id="IPR003782">
    <property type="entry name" value="SCO1/SenC"/>
</dbReference>
<dbReference type="GO" id="GO:0046872">
    <property type="term" value="F:metal ion binding"/>
    <property type="evidence" value="ECO:0007669"/>
    <property type="project" value="UniProtKB-KW"/>
</dbReference>
<dbReference type="PROSITE" id="PS51352">
    <property type="entry name" value="THIOREDOXIN_2"/>
    <property type="match status" value="1"/>
</dbReference>
<evidence type="ECO:0000256" key="4">
    <source>
        <dbReference type="PIRSR" id="PIRSR603782-2"/>
    </source>
</evidence>
<dbReference type="CDD" id="cd02968">
    <property type="entry name" value="SCO"/>
    <property type="match status" value="1"/>
</dbReference>
<dbReference type="InterPro" id="IPR013766">
    <property type="entry name" value="Thioredoxin_domain"/>
</dbReference>
<dbReference type="EMBL" id="CP101717">
    <property type="protein sequence ID" value="WLD56779.1"/>
    <property type="molecule type" value="Genomic_DNA"/>
</dbReference>
<feature type="binding site" evidence="3">
    <location>
        <position position="72"/>
    </location>
    <ligand>
        <name>Cu cation</name>
        <dbReference type="ChEBI" id="CHEBI:23378"/>
    </ligand>
</feature>
<dbReference type="Gene3D" id="3.40.30.10">
    <property type="entry name" value="Glutaredoxin"/>
    <property type="match status" value="1"/>
</dbReference>
<feature type="binding site" evidence="3">
    <location>
        <position position="162"/>
    </location>
    <ligand>
        <name>Cu cation</name>
        <dbReference type="ChEBI" id="CHEBI:23378"/>
    </ligand>
</feature>
<dbReference type="SUPFAM" id="SSF52833">
    <property type="entry name" value="Thioredoxin-like"/>
    <property type="match status" value="1"/>
</dbReference>
<evidence type="ECO:0000256" key="3">
    <source>
        <dbReference type="PIRSR" id="PIRSR603782-1"/>
    </source>
</evidence>
<dbReference type="Pfam" id="PF02630">
    <property type="entry name" value="SCO1-SenC"/>
    <property type="match status" value="1"/>
</dbReference>
<feature type="disulfide bond" description="Redox-active" evidence="4">
    <location>
        <begin position="72"/>
        <end position="76"/>
    </location>
</feature>
<keyword evidence="4" id="KW-1015">Disulfide bond</keyword>
<dbReference type="PANTHER" id="PTHR12151:SF25">
    <property type="entry name" value="LINALOOL DEHYDRATASE_ISOMERASE DOMAIN-CONTAINING PROTEIN"/>
    <property type="match status" value="1"/>
</dbReference>
<feature type="domain" description="Thioredoxin" evidence="5">
    <location>
        <begin position="24"/>
        <end position="197"/>
    </location>
</feature>
<evidence type="ECO:0000256" key="1">
    <source>
        <dbReference type="ARBA" id="ARBA00010996"/>
    </source>
</evidence>
<gene>
    <name evidence="6" type="ORF">NFC81_08545</name>
</gene>
<dbReference type="FunFam" id="3.40.30.10:FF:000013">
    <property type="entry name" value="Blast:Protein SCO1 homolog, mitochondrial"/>
    <property type="match status" value="1"/>
</dbReference>
<comment type="similarity">
    <text evidence="1">Belongs to the SCO1/2 family.</text>
</comment>
<dbReference type="AlphaFoldDB" id="A0AB38YBP2"/>
<protein>
    <submittedName>
        <fullName evidence="6">SCO family protein</fullName>
    </submittedName>
</protein>
<keyword evidence="2 3" id="KW-0186">Copper</keyword>
<feature type="binding site" evidence="3">
    <location>
        <position position="76"/>
    </location>
    <ligand>
        <name>Cu cation</name>
        <dbReference type="ChEBI" id="CHEBI:23378"/>
    </ligand>
</feature>
<organism evidence="6">
    <name type="scientific">Salinispirillum sp. LH 10-3-1</name>
    <dbReference type="NCBI Taxonomy" id="2952525"/>
    <lineage>
        <taxon>Bacteria</taxon>
        <taxon>Pseudomonadati</taxon>
        <taxon>Pseudomonadota</taxon>
        <taxon>Gammaproteobacteria</taxon>
        <taxon>Oceanospirillales</taxon>
        <taxon>Saccharospirillaceae</taxon>
        <taxon>Salinispirillum</taxon>
    </lineage>
</organism>
<name>A0AB38YBP2_9GAMM</name>
<dbReference type="InterPro" id="IPR036249">
    <property type="entry name" value="Thioredoxin-like_sf"/>
</dbReference>
<accession>A0AB38YBP2</accession>
<dbReference type="RefSeq" id="WP_304994063.1">
    <property type="nucleotide sequence ID" value="NZ_CP101717.1"/>
</dbReference>
<proteinExistence type="inferred from homology"/>
<evidence type="ECO:0000313" key="6">
    <source>
        <dbReference type="EMBL" id="WLD56779.1"/>
    </source>
</evidence>
<evidence type="ECO:0000259" key="5">
    <source>
        <dbReference type="PROSITE" id="PS51352"/>
    </source>
</evidence>
<evidence type="ECO:0000256" key="2">
    <source>
        <dbReference type="ARBA" id="ARBA00023008"/>
    </source>
</evidence>
<reference evidence="6" key="1">
    <citation type="submission" date="2022-07" db="EMBL/GenBank/DDBJ databases">
        <title>Complete genome sequence of Salinispirillum sp. LH10-3-1 capable of multiple carbohydrate inversion isolated from a soda lake.</title>
        <authorList>
            <person name="Liu J."/>
            <person name="Zhai Y."/>
            <person name="Zhang H."/>
            <person name="Yang H."/>
            <person name="Qu J."/>
            <person name="Li J."/>
        </authorList>
    </citation>
    <scope>NUCLEOTIDE SEQUENCE</scope>
    <source>
        <strain evidence="6">LH 10-3-1</strain>
    </source>
</reference>
<dbReference type="PANTHER" id="PTHR12151">
    <property type="entry name" value="ELECTRON TRANSPORT PROTIN SCO1/SENC FAMILY MEMBER"/>
    <property type="match status" value="1"/>
</dbReference>